<accession>A0A378YIF0</accession>
<dbReference type="InterPro" id="IPR050194">
    <property type="entry name" value="Glycosyltransferase_grp1"/>
</dbReference>
<proteinExistence type="predicted"/>
<dbReference type="GO" id="GO:1901137">
    <property type="term" value="P:carbohydrate derivative biosynthetic process"/>
    <property type="evidence" value="ECO:0007669"/>
    <property type="project" value="UniProtKB-ARBA"/>
</dbReference>
<dbReference type="STRING" id="1406858.GCA_000710895_07220"/>
<organism evidence="6 7">
    <name type="scientific">Nocardia otitidiscaviarum</name>
    <dbReference type="NCBI Taxonomy" id="1823"/>
    <lineage>
        <taxon>Bacteria</taxon>
        <taxon>Bacillati</taxon>
        <taxon>Actinomycetota</taxon>
        <taxon>Actinomycetes</taxon>
        <taxon>Mycobacteriales</taxon>
        <taxon>Nocardiaceae</taxon>
        <taxon>Nocardia</taxon>
    </lineage>
</organism>
<dbReference type="Proteomes" id="UP000255467">
    <property type="component" value="Unassembled WGS sequence"/>
</dbReference>
<evidence type="ECO:0000259" key="4">
    <source>
        <dbReference type="Pfam" id="PF00534"/>
    </source>
</evidence>
<feature type="compositionally biased region" description="Low complexity" evidence="3">
    <location>
        <begin position="389"/>
        <end position="422"/>
    </location>
</feature>
<dbReference type="AlphaFoldDB" id="A0A378YIF0"/>
<feature type="domain" description="Glycosyl transferase family 1" evidence="4">
    <location>
        <begin position="196"/>
        <end position="335"/>
    </location>
</feature>
<keyword evidence="1 6" id="KW-0328">Glycosyltransferase</keyword>
<dbReference type="GO" id="GO:0043750">
    <property type="term" value="F:phosphatidylinositol alpha-mannosyltransferase activity"/>
    <property type="evidence" value="ECO:0007669"/>
    <property type="project" value="UniProtKB-EC"/>
</dbReference>
<evidence type="ECO:0000313" key="7">
    <source>
        <dbReference type="Proteomes" id="UP000255467"/>
    </source>
</evidence>
<keyword evidence="7" id="KW-1185">Reference proteome</keyword>
<feature type="region of interest" description="Disordered" evidence="3">
    <location>
        <begin position="374"/>
        <end position="566"/>
    </location>
</feature>
<name>A0A378YIF0_9NOCA</name>
<feature type="region of interest" description="Disordered" evidence="3">
    <location>
        <begin position="593"/>
        <end position="660"/>
    </location>
</feature>
<dbReference type="Pfam" id="PF00534">
    <property type="entry name" value="Glycos_transf_1"/>
    <property type="match status" value="1"/>
</dbReference>
<dbReference type="InterPro" id="IPR001296">
    <property type="entry name" value="Glyco_trans_1"/>
</dbReference>
<evidence type="ECO:0000313" key="6">
    <source>
        <dbReference type="EMBL" id="SUA76523.1"/>
    </source>
</evidence>
<keyword evidence="2 6" id="KW-0808">Transferase</keyword>
<reference evidence="6 7" key="1">
    <citation type="submission" date="2018-06" db="EMBL/GenBank/DDBJ databases">
        <authorList>
            <consortium name="Pathogen Informatics"/>
            <person name="Doyle S."/>
        </authorList>
    </citation>
    <scope>NUCLEOTIDE SEQUENCE [LARGE SCALE GENOMIC DNA]</scope>
    <source>
        <strain evidence="6 7">NCTC1934</strain>
    </source>
</reference>
<dbReference type="SUPFAM" id="SSF53756">
    <property type="entry name" value="UDP-Glycosyltransferase/glycogen phosphorylase"/>
    <property type="match status" value="1"/>
</dbReference>
<dbReference type="GO" id="GO:1903509">
    <property type="term" value="P:liposaccharide metabolic process"/>
    <property type="evidence" value="ECO:0007669"/>
    <property type="project" value="UniProtKB-ARBA"/>
</dbReference>
<gene>
    <name evidence="6" type="primary">pimA_1</name>
    <name evidence="6" type="ORF">NCTC1934_02587</name>
</gene>
<evidence type="ECO:0000256" key="2">
    <source>
        <dbReference type="ARBA" id="ARBA00022679"/>
    </source>
</evidence>
<feature type="domain" description="Glycosyltransferase subfamily 4-like N-terminal" evidence="5">
    <location>
        <begin position="41"/>
        <end position="162"/>
    </location>
</feature>
<dbReference type="CDD" id="cd03802">
    <property type="entry name" value="GT4_AviGT4-like"/>
    <property type="match status" value="1"/>
</dbReference>
<dbReference type="InterPro" id="IPR028098">
    <property type="entry name" value="Glyco_trans_4-like_N"/>
</dbReference>
<evidence type="ECO:0000259" key="5">
    <source>
        <dbReference type="Pfam" id="PF13439"/>
    </source>
</evidence>
<dbReference type="Pfam" id="PF13439">
    <property type="entry name" value="Glyco_transf_4"/>
    <property type="match status" value="1"/>
</dbReference>
<dbReference type="EMBL" id="UGRY01000002">
    <property type="protein sequence ID" value="SUA76523.1"/>
    <property type="molecule type" value="Genomic_DNA"/>
</dbReference>
<dbReference type="PANTHER" id="PTHR45947">
    <property type="entry name" value="SULFOQUINOVOSYL TRANSFERASE SQD2"/>
    <property type="match status" value="1"/>
</dbReference>
<dbReference type="PANTHER" id="PTHR45947:SF3">
    <property type="entry name" value="SULFOQUINOVOSYL TRANSFERASE SQD2"/>
    <property type="match status" value="1"/>
</dbReference>
<evidence type="ECO:0000256" key="1">
    <source>
        <dbReference type="ARBA" id="ARBA00022676"/>
    </source>
</evidence>
<protein>
    <submittedName>
        <fullName evidence="6">GDP-mannose-dependent alpha-(1-2)-phosphatidylinositol mannosyltransferase</fullName>
        <ecNumber evidence="6">2.4.1.345</ecNumber>
    </submittedName>
</protein>
<dbReference type="Gene3D" id="3.40.50.2000">
    <property type="entry name" value="Glycogen Phosphorylase B"/>
    <property type="match status" value="2"/>
</dbReference>
<feature type="compositionally biased region" description="Basic residues" evidence="3">
    <location>
        <begin position="612"/>
        <end position="629"/>
    </location>
</feature>
<feature type="compositionally biased region" description="Low complexity" evidence="3">
    <location>
        <begin position="429"/>
        <end position="447"/>
    </location>
</feature>
<sequence length="660" mass="68868">MTAASAAPSPASSNTLVPPERKSLRIAMVVPPYFDVPPKAYGGVEAVVADLVDALVERGHEVTLLGAGVHGTRAAEFIPLWDEIQAARLGDPFPEVLHALKVRRALERLTATRGLDLVHDHTFAGPLNLPVYRALGLPMVVTVHGPVDGDPHMYYSELGEDAALVAISDRQRALAPGLNWVGRVHNALRVADFPFQPEKEDYALFLGRYTPEKAPHLALAAAHACDMRLVLAGKCAEPPEIRYFDDQVAPLLTERDTVFGMADAAAKKKLLAGARCLLFPVQWEEPFGMVMIEAMVCGTPVVALRGGAVSEVIVDGVTGRICDDPDELPAAIKEVRDYDPQACRDHVLEHFGTDTLGRGYEEVYRKVVATRPTRRTGRITVHQLPTTPPTRTAGAGPGRATPAPARTAGPTPSRAPSPAGTPAAGGPGHVPTTAPARTTPARRAGTPPRKRGQRSGGGANPARRTPDPASAPVPAGDSDLADTPNGLVTGPLGSIETPLGSSLNPYGPARTPGGPAITADPVASPRHPNDVVSSDVPNKISRTRSDTIGGTRAPRIGSGSLDDTRPPTFPDTVIESGLPALGSIAAIPDSGEAVERTAGTAAHPGTSGGERKRTRRAVARSAAKRGRGVKRVDKATGSASNPETGSAPESGRDAPTGGSA</sequence>
<dbReference type="EC" id="2.4.1.345" evidence="6"/>
<evidence type="ECO:0000256" key="3">
    <source>
        <dbReference type="SAM" id="MobiDB-lite"/>
    </source>
</evidence>